<reference evidence="1" key="1">
    <citation type="journal article" date="2019" name="bioRxiv">
        <title>The Genome of the Zebra Mussel, Dreissena polymorpha: A Resource for Invasive Species Research.</title>
        <authorList>
            <person name="McCartney M.A."/>
            <person name="Auch B."/>
            <person name="Kono T."/>
            <person name="Mallez S."/>
            <person name="Zhang Y."/>
            <person name="Obille A."/>
            <person name="Becker A."/>
            <person name="Abrahante J.E."/>
            <person name="Garbe J."/>
            <person name="Badalamenti J.P."/>
            <person name="Herman A."/>
            <person name="Mangelson H."/>
            <person name="Liachko I."/>
            <person name="Sullivan S."/>
            <person name="Sone E.D."/>
            <person name="Koren S."/>
            <person name="Silverstein K.A.T."/>
            <person name="Beckman K.B."/>
            <person name="Gohl D.M."/>
        </authorList>
    </citation>
    <scope>NUCLEOTIDE SEQUENCE</scope>
    <source>
        <strain evidence="1">Duluth1</strain>
        <tissue evidence="1">Whole animal</tissue>
    </source>
</reference>
<keyword evidence="2" id="KW-1185">Reference proteome</keyword>
<gene>
    <name evidence="1" type="ORF">DPMN_083857</name>
</gene>
<reference evidence="1" key="2">
    <citation type="submission" date="2020-11" db="EMBL/GenBank/DDBJ databases">
        <authorList>
            <person name="McCartney M.A."/>
            <person name="Auch B."/>
            <person name="Kono T."/>
            <person name="Mallez S."/>
            <person name="Becker A."/>
            <person name="Gohl D.M."/>
            <person name="Silverstein K.A.T."/>
            <person name="Koren S."/>
            <person name="Bechman K.B."/>
            <person name="Herman A."/>
            <person name="Abrahante J.E."/>
            <person name="Garbe J."/>
        </authorList>
    </citation>
    <scope>NUCLEOTIDE SEQUENCE</scope>
    <source>
        <strain evidence="1">Duluth1</strain>
        <tissue evidence="1">Whole animal</tissue>
    </source>
</reference>
<protein>
    <submittedName>
        <fullName evidence="1">Uncharacterized protein</fullName>
    </submittedName>
</protein>
<comment type="caution">
    <text evidence="1">The sequence shown here is derived from an EMBL/GenBank/DDBJ whole genome shotgun (WGS) entry which is preliminary data.</text>
</comment>
<dbReference type="Proteomes" id="UP000828390">
    <property type="component" value="Unassembled WGS sequence"/>
</dbReference>
<evidence type="ECO:0000313" key="1">
    <source>
        <dbReference type="EMBL" id="KAH3696392.1"/>
    </source>
</evidence>
<proteinExistence type="predicted"/>
<organism evidence="1 2">
    <name type="scientific">Dreissena polymorpha</name>
    <name type="common">Zebra mussel</name>
    <name type="synonym">Mytilus polymorpha</name>
    <dbReference type="NCBI Taxonomy" id="45954"/>
    <lineage>
        <taxon>Eukaryota</taxon>
        <taxon>Metazoa</taxon>
        <taxon>Spiralia</taxon>
        <taxon>Lophotrochozoa</taxon>
        <taxon>Mollusca</taxon>
        <taxon>Bivalvia</taxon>
        <taxon>Autobranchia</taxon>
        <taxon>Heteroconchia</taxon>
        <taxon>Euheterodonta</taxon>
        <taxon>Imparidentia</taxon>
        <taxon>Neoheterodontei</taxon>
        <taxon>Myida</taxon>
        <taxon>Dreissenoidea</taxon>
        <taxon>Dreissenidae</taxon>
        <taxon>Dreissena</taxon>
    </lineage>
</organism>
<accession>A0A9D3YDH9</accession>
<name>A0A9D3YDH9_DREPO</name>
<dbReference type="EMBL" id="JAIWYP010000016">
    <property type="protein sequence ID" value="KAH3696392.1"/>
    <property type="molecule type" value="Genomic_DNA"/>
</dbReference>
<sequence>MLQRRVLLHSHSALVYISPLRLLCLLRGFLLRPFVTHYGFKIPLDIFLPVTSDNLPSTSGFNYSCVDFADGHSSLPENYNLVQDNLTIIPNSVSTDCLHTAGVVDSEPDSDADIETDQYLASINQIYELISRLLAKSIVHDL</sequence>
<dbReference type="AlphaFoldDB" id="A0A9D3YDH9"/>
<evidence type="ECO:0000313" key="2">
    <source>
        <dbReference type="Proteomes" id="UP000828390"/>
    </source>
</evidence>